<sequence>MRICGGLLTSHRHIPSAAAKTEKSKDKGFCLGLGGLDPHPQPPTSREQLGLGQSARSWTISPYESYNRLCCHRLSSMVIVANAPIILRRSDDSDDDSAGENVRSTGLDSQPSVSVVLLKTKEKIACFTADQPRQQKKHKSQSTVSDANAGVDPDRIFSQFH</sequence>
<evidence type="ECO:0000256" key="1">
    <source>
        <dbReference type="SAM" id="MobiDB-lite"/>
    </source>
</evidence>
<comment type="caution">
    <text evidence="2">The sequence shown here is derived from an EMBL/GenBank/DDBJ whole genome shotgun (WGS) entry which is preliminary data.</text>
</comment>
<dbReference type="AlphaFoldDB" id="A0A8S9QKK9"/>
<organism evidence="2 3">
    <name type="scientific">Brassica cretica</name>
    <name type="common">Mustard</name>
    <dbReference type="NCBI Taxonomy" id="69181"/>
    <lineage>
        <taxon>Eukaryota</taxon>
        <taxon>Viridiplantae</taxon>
        <taxon>Streptophyta</taxon>
        <taxon>Embryophyta</taxon>
        <taxon>Tracheophyta</taxon>
        <taxon>Spermatophyta</taxon>
        <taxon>Magnoliopsida</taxon>
        <taxon>eudicotyledons</taxon>
        <taxon>Gunneridae</taxon>
        <taxon>Pentapetalae</taxon>
        <taxon>rosids</taxon>
        <taxon>malvids</taxon>
        <taxon>Brassicales</taxon>
        <taxon>Brassicaceae</taxon>
        <taxon>Brassiceae</taxon>
        <taxon>Brassica</taxon>
    </lineage>
</organism>
<dbReference type="EMBL" id="QGKX02001290">
    <property type="protein sequence ID" value="KAF3540292.1"/>
    <property type="molecule type" value="Genomic_DNA"/>
</dbReference>
<protein>
    <submittedName>
        <fullName evidence="2">Uncharacterized protein</fullName>
    </submittedName>
</protein>
<feature type="region of interest" description="Disordered" evidence="1">
    <location>
        <begin position="129"/>
        <end position="153"/>
    </location>
</feature>
<proteinExistence type="predicted"/>
<evidence type="ECO:0000313" key="2">
    <source>
        <dbReference type="EMBL" id="KAF3540292.1"/>
    </source>
</evidence>
<name>A0A8S9QKK9_BRACR</name>
<dbReference type="Proteomes" id="UP000712600">
    <property type="component" value="Unassembled WGS sequence"/>
</dbReference>
<gene>
    <name evidence="2" type="ORF">F2Q69_00024461</name>
</gene>
<reference evidence="2" key="1">
    <citation type="submission" date="2019-12" db="EMBL/GenBank/DDBJ databases">
        <title>Genome sequencing and annotation of Brassica cretica.</title>
        <authorList>
            <person name="Studholme D.J."/>
            <person name="Sarris P."/>
        </authorList>
    </citation>
    <scope>NUCLEOTIDE SEQUENCE</scope>
    <source>
        <strain evidence="2">PFS-109/04</strain>
        <tissue evidence="2">Leaf</tissue>
    </source>
</reference>
<accession>A0A8S9QKK9</accession>
<evidence type="ECO:0000313" key="3">
    <source>
        <dbReference type="Proteomes" id="UP000712600"/>
    </source>
</evidence>